<dbReference type="InterPro" id="IPR037523">
    <property type="entry name" value="VOC_core"/>
</dbReference>
<protein>
    <submittedName>
        <fullName evidence="3">VOC family protein</fullName>
    </submittedName>
</protein>
<dbReference type="GO" id="GO:0046491">
    <property type="term" value="P:L-methylmalonyl-CoA metabolic process"/>
    <property type="evidence" value="ECO:0007669"/>
    <property type="project" value="TreeGrafter"/>
</dbReference>
<dbReference type="InterPro" id="IPR051785">
    <property type="entry name" value="MMCE/EMCE_epimerase"/>
</dbReference>
<dbReference type="InterPro" id="IPR004360">
    <property type="entry name" value="Glyas_Fos-R_dOase_dom"/>
</dbReference>
<organism evidence="3 4">
    <name type="scientific">Peribacillus cavernae</name>
    <dbReference type="NCBI Taxonomy" id="1674310"/>
    <lineage>
        <taxon>Bacteria</taxon>
        <taxon>Bacillati</taxon>
        <taxon>Bacillota</taxon>
        <taxon>Bacilli</taxon>
        <taxon>Bacillales</taxon>
        <taxon>Bacillaceae</taxon>
        <taxon>Peribacillus</taxon>
    </lineage>
</organism>
<keyword evidence="1" id="KW-0479">Metal-binding</keyword>
<dbReference type="GO" id="GO:0004493">
    <property type="term" value="F:methylmalonyl-CoA epimerase activity"/>
    <property type="evidence" value="ECO:0007669"/>
    <property type="project" value="TreeGrafter"/>
</dbReference>
<dbReference type="InterPro" id="IPR029068">
    <property type="entry name" value="Glyas_Bleomycin-R_OHBP_Dase"/>
</dbReference>
<dbReference type="PROSITE" id="PS51819">
    <property type="entry name" value="VOC"/>
    <property type="match status" value="1"/>
</dbReference>
<dbReference type="OrthoDB" id="9795618at2"/>
<evidence type="ECO:0000256" key="1">
    <source>
        <dbReference type="ARBA" id="ARBA00022723"/>
    </source>
</evidence>
<evidence type="ECO:0000313" key="3">
    <source>
        <dbReference type="EMBL" id="RUQ32796.1"/>
    </source>
</evidence>
<dbReference type="Gene3D" id="3.10.180.10">
    <property type="entry name" value="2,3-Dihydroxybiphenyl 1,2-Dioxygenase, domain 1"/>
    <property type="match status" value="1"/>
</dbReference>
<reference evidence="3 4" key="1">
    <citation type="submission" date="2018-12" db="EMBL/GenBank/DDBJ databases">
        <title>Bacillus chawlae sp. nov., Bacillus glennii sp. nov., and Bacillus saganii sp. nov. Isolated from the Vehicle Assembly Building at Kennedy Space Center where the Viking Spacecraft were Assembled.</title>
        <authorList>
            <person name="Seuylemezian A."/>
            <person name="Vaishampayan P."/>
        </authorList>
    </citation>
    <scope>NUCLEOTIDE SEQUENCE [LARGE SCALE GENOMIC DNA]</scope>
    <source>
        <strain evidence="3 4">L5</strain>
    </source>
</reference>
<proteinExistence type="predicted"/>
<keyword evidence="4" id="KW-1185">Reference proteome</keyword>
<dbReference type="SUPFAM" id="SSF54593">
    <property type="entry name" value="Glyoxalase/Bleomycin resistance protein/Dihydroxybiphenyl dioxygenase"/>
    <property type="match status" value="1"/>
</dbReference>
<dbReference type="PANTHER" id="PTHR43048:SF4">
    <property type="entry name" value="RING-CLEAVING DIOXYGENASE-RELATED"/>
    <property type="match status" value="1"/>
</dbReference>
<name>A0A3S0W532_9BACI</name>
<dbReference type="EMBL" id="RYZZ01000001">
    <property type="protein sequence ID" value="RUQ32796.1"/>
    <property type="molecule type" value="Genomic_DNA"/>
</dbReference>
<feature type="domain" description="VOC" evidence="2">
    <location>
        <begin position="18"/>
        <end position="148"/>
    </location>
</feature>
<accession>A0A3S0W532</accession>
<dbReference type="GO" id="GO:0046872">
    <property type="term" value="F:metal ion binding"/>
    <property type="evidence" value="ECO:0007669"/>
    <property type="project" value="UniProtKB-KW"/>
</dbReference>
<dbReference type="Proteomes" id="UP000267430">
    <property type="component" value="Unassembled WGS sequence"/>
</dbReference>
<comment type="caution">
    <text evidence="3">The sequence shown here is derived from an EMBL/GenBank/DDBJ whole genome shotgun (WGS) entry which is preliminary data.</text>
</comment>
<dbReference type="RefSeq" id="WP_126863087.1">
    <property type="nucleotide sequence ID" value="NZ_JAUSTX010000003.1"/>
</dbReference>
<evidence type="ECO:0000313" key="4">
    <source>
        <dbReference type="Proteomes" id="UP000267430"/>
    </source>
</evidence>
<dbReference type="Pfam" id="PF00903">
    <property type="entry name" value="Glyoxalase"/>
    <property type="match status" value="1"/>
</dbReference>
<sequence length="150" mass="16883">MSRTEPTTMEYPLGTVTRSHHIAVSVADLEASIRWYEEKLGCQVTDRMKFEDLKTNVAFVTVNSFTFELVELHGSSQNPHAGGTPPEFASIQGPIHMAFTVDSCDASTEELKRRGVKFVWEPADYPLLRVRCSHFLDLEGNMLELVEHLG</sequence>
<dbReference type="AlphaFoldDB" id="A0A3S0W532"/>
<evidence type="ECO:0000259" key="2">
    <source>
        <dbReference type="PROSITE" id="PS51819"/>
    </source>
</evidence>
<dbReference type="PANTHER" id="PTHR43048">
    <property type="entry name" value="METHYLMALONYL-COA EPIMERASE"/>
    <property type="match status" value="1"/>
</dbReference>
<gene>
    <name evidence="3" type="ORF">ELQ35_01550</name>
</gene>